<organism evidence="11 12">
    <name type="scientific">Aquilegia coerulea</name>
    <name type="common">Rocky mountain columbine</name>
    <dbReference type="NCBI Taxonomy" id="218851"/>
    <lineage>
        <taxon>Eukaryota</taxon>
        <taxon>Viridiplantae</taxon>
        <taxon>Streptophyta</taxon>
        <taxon>Embryophyta</taxon>
        <taxon>Tracheophyta</taxon>
        <taxon>Spermatophyta</taxon>
        <taxon>Magnoliopsida</taxon>
        <taxon>Ranunculales</taxon>
        <taxon>Ranunculaceae</taxon>
        <taxon>Thalictroideae</taxon>
        <taxon>Aquilegia</taxon>
    </lineage>
</organism>
<feature type="compositionally biased region" description="Gly residues" evidence="9">
    <location>
        <begin position="443"/>
        <end position="472"/>
    </location>
</feature>
<evidence type="ECO:0000256" key="5">
    <source>
        <dbReference type="ARBA" id="ARBA00022729"/>
    </source>
</evidence>
<comment type="catalytic activity">
    <reaction evidence="1 8">
        <text>Eliminative cleavage of (1-&gt;4)-alpha-D-galacturonan to give oligosaccharides with 4-deoxy-alpha-D-galact-4-enuronosyl groups at their non-reducing ends.</text>
        <dbReference type="EC" id="4.2.2.2"/>
    </reaction>
</comment>
<evidence type="ECO:0000313" key="11">
    <source>
        <dbReference type="EMBL" id="PIA34343.1"/>
    </source>
</evidence>
<feature type="domain" description="Pectate lyase" evidence="10">
    <location>
        <begin position="179"/>
        <end position="364"/>
    </location>
</feature>
<evidence type="ECO:0000256" key="6">
    <source>
        <dbReference type="ARBA" id="ARBA00022837"/>
    </source>
</evidence>
<dbReference type="GO" id="GO:0046872">
    <property type="term" value="F:metal ion binding"/>
    <property type="evidence" value="ECO:0007669"/>
    <property type="project" value="UniProtKB-KW"/>
</dbReference>
<dbReference type="PANTHER" id="PTHR31683">
    <property type="entry name" value="PECTATE LYASE 18-RELATED"/>
    <property type="match status" value="1"/>
</dbReference>
<proteinExistence type="inferred from homology"/>
<dbReference type="InterPro" id="IPR011050">
    <property type="entry name" value="Pectin_lyase_fold/virulence"/>
</dbReference>
<dbReference type="SMART" id="SM00656">
    <property type="entry name" value="Amb_all"/>
    <property type="match status" value="1"/>
</dbReference>
<dbReference type="GO" id="GO:0030570">
    <property type="term" value="F:pectate lyase activity"/>
    <property type="evidence" value="ECO:0007669"/>
    <property type="project" value="UniProtKB-EC"/>
</dbReference>
<evidence type="ECO:0000256" key="1">
    <source>
        <dbReference type="ARBA" id="ARBA00000695"/>
    </source>
</evidence>
<evidence type="ECO:0000256" key="4">
    <source>
        <dbReference type="ARBA" id="ARBA00022723"/>
    </source>
</evidence>
<gene>
    <name evidence="11" type="ORF">AQUCO_03800142v1</name>
</gene>
<dbReference type="UniPathway" id="UPA00545">
    <property type="reaction ID" value="UER00824"/>
</dbReference>
<dbReference type="PANTHER" id="PTHR31683:SF197">
    <property type="entry name" value="PECTATE LYASE"/>
    <property type="match status" value="1"/>
</dbReference>
<dbReference type="InterPro" id="IPR045032">
    <property type="entry name" value="PEL"/>
</dbReference>
<sequence>MMTIKYLPFLFNSYIYIIQSQRIQVFSHLGSIKMPLKTHILLVIFLFSFFTSTIKAIQFNLTHPHQHPDPEYVVQELQRRVNESVSRRKLLGVSEKDQLPCQTGNPIDDCWRCDPNWQANRQSLADCGIGFGHEAYGGKGGQIYVVTDSSDHNPENPTPGTLRFGAIQSEPLWITFSSNMLIKLNQALIIKSFKTIDGRGVDVHITGEGCFSINGVSNIIIHNIHIHHCTPSKGHVQSDGDGITIMGSNNIWVDHCALSYCKDGLVDVTEGSTRVTISNNYFSHHDKVMLLGHSDKYEDDKRMQVTVAFNYFGEALIERMPRCRWGYFHVVNNDYRQWGEYAVGGSASPTINSQGNRYIAPSNANAKEVTARMDTDKEEWSKWNWRTEGDIMLNGAFFIPSGDGVGVKFAMASSLEPKSAELVEQLTMNAGVFGDKNKDQNIPGGGGGGGGGGGTGVGTGGGGPGGTAIGGPGGTGIGGPGYYGMIYGSHAPRSPHFCGSLVVIISVIWICHFMSTEMSTTIP</sequence>
<keyword evidence="6 8" id="KW-0106">Calcium</keyword>
<evidence type="ECO:0000313" key="12">
    <source>
        <dbReference type="Proteomes" id="UP000230069"/>
    </source>
</evidence>
<dbReference type="SUPFAM" id="SSF51126">
    <property type="entry name" value="Pectin lyase-like"/>
    <property type="match status" value="1"/>
</dbReference>
<dbReference type="OrthoDB" id="1637350at2759"/>
<evidence type="ECO:0000256" key="7">
    <source>
        <dbReference type="ARBA" id="ARBA00023239"/>
    </source>
</evidence>
<reference evidence="11 12" key="1">
    <citation type="submission" date="2017-09" db="EMBL/GenBank/DDBJ databases">
        <title>WGS assembly of Aquilegia coerulea Goldsmith.</title>
        <authorList>
            <person name="Hodges S."/>
            <person name="Kramer E."/>
            <person name="Nordborg M."/>
            <person name="Tomkins J."/>
            <person name="Borevitz J."/>
            <person name="Derieg N."/>
            <person name="Yan J."/>
            <person name="Mihaltcheva S."/>
            <person name="Hayes R.D."/>
            <person name="Rokhsar D."/>
        </authorList>
    </citation>
    <scope>NUCLEOTIDE SEQUENCE [LARGE SCALE GENOMIC DNA]</scope>
    <source>
        <strain evidence="12">cv. Goldsmith</strain>
    </source>
</reference>
<keyword evidence="4 8" id="KW-0479">Metal-binding</keyword>
<dbReference type="EMBL" id="KZ305055">
    <property type="protein sequence ID" value="PIA34343.1"/>
    <property type="molecule type" value="Genomic_DNA"/>
</dbReference>
<evidence type="ECO:0000256" key="3">
    <source>
        <dbReference type="ARBA" id="ARBA00012272"/>
    </source>
</evidence>
<dbReference type="EC" id="4.2.2.2" evidence="3 8"/>
<name>A0A2G5CST7_AQUCA</name>
<dbReference type="AlphaFoldDB" id="A0A2G5CST7"/>
<dbReference type="InterPro" id="IPR018082">
    <property type="entry name" value="AmbAllergen"/>
</dbReference>
<dbReference type="Pfam" id="PF00544">
    <property type="entry name" value="Pectate_lyase_4"/>
    <property type="match status" value="1"/>
</dbReference>
<dbReference type="Proteomes" id="UP000230069">
    <property type="component" value="Unassembled WGS sequence"/>
</dbReference>
<dbReference type="InterPro" id="IPR012334">
    <property type="entry name" value="Pectin_lyas_fold"/>
</dbReference>
<evidence type="ECO:0000256" key="2">
    <source>
        <dbReference type="ARBA" id="ARBA00005220"/>
    </source>
</evidence>
<dbReference type="GO" id="GO:0045490">
    <property type="term" value="P:pectin catabolic process"/>
    <property type="evidence" value="ECO:0007669"/>
    <property type="project" value="UniProtKB-UniPathway"/>
</dbReference>
<evidence type="ECO:0000256" key="9">
    <source>
        <dbReference type="SAM" id="MobiDB-lite"/>
    </source>
</evidence>
<keyword evidence="5" id="KW-0732">Signal</keyword>
<comment type="cofactor">
    <cofactor evidence="8">
        <name>Ca(2+)</name>
        <dbReference type="ChEBI" id="CHEBI:29108"/>
    </cofactor>
    <text evidence="8">Binds 1 Ca(2+) ion. Required for its activity.</text>
</comment>
<evidence type="ECO:0000259" key="10">
    <source>
        <dbReference type="SMART" id="SM00656"/>
    </source>
</evidence>
<dbReference type="PRINTS" id="PR00807">
    <property type="entry name" value="AMBALLERGEN"/>
</dbReference>
<feature type="region of interest" description="Disordered" evidence="9">
    <location>
        <begin position="434"/>
        <end position="472"/>
    </location>
</feature>
<dbReference type="Gene3D" id="2.160.20.10">
    <property type="entry name" value="Single-stranded right-handed beta-helix, Pectin lyase-like"/>
    <property type="match status" value="1"/>
</dbReference>
<accession>A0A2G5CST7</accession>
<keyword evidence="7 8" id="KW-0456">Lyase</keyword>
<dbReference type="STRING" id="218851.A0A2G5CST7"/>
<evidence type="ECO:0000256" key="8">
    <source>
        <dbReference type="RuleBase" id="RU361123"/>
    </source>
</evidence>
<protein>
    <recommendedName>
        <fullName evidence="3 8">Pectate lyase</fullName>
        <ecNumber evidence="3 8">4.2.2.2</ecNumber>
    </recommendedName>
</protein>
<dbReference type="InterPro" id="IPR002022">
    <property type="entry name" value="Pec_lyase"/>
</dbReference>
<comment type="similarity">
    <text evidence="8">Belongs to the polysaccharide lyase 1 family.</text>
</comment>
<comment type="pathway">
    <text evidence="2 8">Glycan metabolism; pectin degradation; 2-dehydro-3-deoxy-D-gluconate from pectin: step 2/5.</text>
</comment>
<keyword evidence="12" id="KW-1185">Reference proteome</keyword>
<dbReference type="InParanoid" id="A0A2G5CST7"/>